<feature type="region of interest" description="Disordered" evidence="1">
    <location>
        <begin position="50"/>
        <end position="75"/>
    </location>
</feature>
<dbReference type="EMBL" id="SNWF01000004">
    <property type="protein sequence ID" value="TDN93691.1"/>
    <property type="molecule type" value="Genomic_DNA"/>
</dbReference>
<accession>A0A4R6GFL8</accession>
<organism evidence="2 3">
    <name type="scientific">Herminiimonas fonticola</name>
    <dbReference type="NCBI Taxonomy" id="303380"/>
    <lineage>
        <taxon>Bacteria</taxon>
        <taxon>Pseudomonadati</taxon>
        <taxon>Pseudomonadota</taxon>
        <taxon>Betaproteobacteria</taxon>
        <taxon>Burkholderiales</taxon>
        <taxon>Oxalobacteraceae</taxon>
        <taxon>Herminiimonas</taxon>
    </lineage>
</organism>
<proteinExistence type="predicted"/>
<feature type="compositionally biased region" description="Basic and acidic residues" evidence="1">
    <location>
        <begin position="66"/>
        <end position="75"/>
    </location>
</feature>
<protein>
    <submittedName>
        <fullName evidence="2">Restriction alleviation protein Lar</fullName>
    </submittedName>
</protein>
<evidence type="ECO:0000313" key="3">
    <source>
        <dbReference type="Proteomes" id="UP000294737"/>
    </source>
</evidence>
<comment type="caution">
    <text evidence="2">The sequence shown here is derived from an EMBL/GenBank/DDBJ whole genome shotgun (WGS) entry which is preliminary data.</text>
</comment>
<dbReference type="Pfam" id="PF14354">
    <property type="entry name" value="Lar_restr_allev"/>
    <property type="match status" value="1"/>
</dbReference>
<dbReference type="OrthoDB" id="8778022at2"/>
<keyword evidence="3" id="KW-1185">Reference proteome</keyword>
<reference evidence="2 3" key="1">
    <citation type="submission" date="2019-03" db="EMBL/GenBank/DDBJ databases">
        <title>Genomic Encyclopedia of Type Strains, Phase IV (KMG-IV): sequencing the most valuable type-strain genomes for metagenomic binning, comparative biology and taxonomic classification.</title>
        <authorList>
            <person name="Goeker M."/>
        </authorList>
    </citation>
    <scope>NUCLEOTIDE SEQUENCE [LARGE SCALE GENOMIC DNA]</scope>
    <source>
        <strain evidence="2 3">DSM 18555</strain>
    </source>
</reference>
<name>A0A4R6GFL8_9BURK</name>
<gene>
    <name evidence="2" type="ORF">EV677_0221</name>
</gene>
<dbReference type="Proteomes" id="UP000294737">
    <property type="component" value="Unassembled WGS sequence"/>
</dbReference>
<evidence type="ECO:0000256" key="1">
    <source>
        <dbReference type="SAM" id="MobiDB-lite"/>
    </source>
</evidence>
<dbReference type="RefSeq" id="WP_112990402.1">
    <property type="nucleotide sequence ID" value="NZ_PTLZ01000001.1"/>
</dbReference>
<sequence>MDAVLKPCPVCNSEAELKEAHYFESELPYSYVHCTNEGCTLNHNAAHFSASKSEAKNDQDAISAWNKREQIPAHH</sequence>
<dbReference type="AlphaFoldDB" id="A0A4R6GFL8"/>
<evidence type="ECO:0000313" key="2">
    <source>
        <dbReference type="EMBL" id="TDN93691.1"/>
    </source>
</evidence>